<proteinExistence type="predicted"/>
<evidence type="ECO:0000256" key="1">
    <source>
        <dbReference type="SAM" id="MobiDB-lite"/>
    </source>
</evidence>
<protein>
    <submittedName>
        <fullName evidence="2">10337_t:CDS:1</fullName>
    </submittedName>
</protein>
<evidence type="ECO:0000313" key="3">
    <source>
        <dbReference type="Proteomes" id="UP000789396"/>
    </source>
</evidence>
<feature type="region of interest" description="Disordered" evidence="1">
    <location>
        <begin position="1"/>
        <end position="50"/>
    </location>
</feature>
<gene>
    <name evidence="2" type="ORF">RFULGI_LOCUS9542</name>
</gene>
<dbReference type="Proteomes" id="UP000789396">
    <property type="component" value="Unassembled WGS sequence"/>
</dbReference>
<dbReference type="EMBL" id="CAJVPZ010017234">
    <property type="protein sequence ID" value="CAG8679149.1"/>
    <property type="molecule type" value="Genomic_DNA"/>
</dbReference>
<feature type="non-terminal residue" evidence="2">
    <location>
        <position position="50"/>
    </location>
</feature>
<sequence length="50" mass="5761">MSDSTYDPREDDDYNVDEGRSLDNLSRENLERRISNDDWDGGINPGQAQE</sequence>
<name>A0A9N9EIW4_9GLOM</name>
<accession>A0A9N9EIW4</accession>
<reference evidence="2" key="1">
    <citation type="submission" date="2021-06" db="EMBL/GenBank/DDBJ databases">
        <authorList>
            <person name="Kallberg Y."/>
            <person name="Tangrot J."/>
            <person name="Rosling A."/>
        </authorList>
    </citation>
    <scope>NUCLEOTIDE SEQUENCE</scope>
    <source>
        <strain evidence="2">IN212</strain>
    </source>
</reference>
<evidence type="ECO:0000313" key="2">
    <source>
        <dbReference type="EMBL" id="CAG8679149.1"/>
    </source>
</evidence>
<keyword evidence="3" id="KW-1185">Reference proteome</keyword>
<organism evidence="2 3">
    <name type="scientific">Racocetra fulgida</name>
    <dbReference type="NCBI Taxonomy" id="60492"/>
    <lineage>
        <taxon>Eukaryota</taxon>
        <taxon>Fungi</taxon>
        <taxon>Fungi incertae sedis</taxon>
        <taxon>Mucoromycota</taxon>
        <taxon>Glomeromycotina</taxon>
        <taxon>Glomeromycetes</taxon>
        <taxon>Diversisporales</taxon>
        <taxon>Gigasporaceae</taxon>
        <taxon>Racocetra</taxon>
    </lineage>
</organism>
<feature type="compositionally biased region" description="Basic and acidic residues" evidence="1">
    <location>
        <begin position="17"/>
        <end position="36"/>
    </location>
</feature>
<dbReference type="AlphaFoldDB" id="A0A9N9EIW4"/>
<comment type="caution">
    <text evidence="2">The sequence shown here is derived from an EMBL/GenBank/DDBJ whole genome shotgun (WGS) entry which is preliminary data.</text>
</comment>
<dbReference type="OrthoDB" id="2427160at2759"/>